<dbReference type="SUPFAM" id="SSF47616">
    <property type="entry name" value="GST C-terminal domain-like"/>
    <property type="match status" value="1"/>
</dbReference>
<evidence type="ECO:0000313" key="6">
    <source>
        <dbReference type="EMBL" id="PHH72912.1"/>
    </source>
</evidence>
<dbReference type="InterPro" id="IPR036282">
    <property type="entry name" value="Glutathione-S-Trfase_C_sf"/>
</dbReference>
<keyword evidence="7" id="KW-1185">Reference proteome</keyword>
<dbReference type="InterPro" id="IPR036249">
    <property type="entry name" value="Thioredoxin-like_sf"/>
</dbReference>
<dbReference type="Gene3D" id="3.40.30.10">
    <property type="entry name" value="Glutaredoxin"/>
    <property type="match status" value="1"/>
</dbReference>
<dbReference type="Gene3D" id="1.25.40.20">
    <property type="entry name" value="Ankyrin repeat-containing domain"/>
    <property type="match status" value="3"/>
</dbReference>
<reference evidence="6 7" key="1">
    <citation type="submission" date="2017-06" db="EMBL/GenBank/DDBJ databases">
        <title>Ant-infecting Ophiocordyceps genomes reveal a high diversity of potential behavioral manipulation genes and a possible major role for enterotoxins.</title>
        <authorList>
            <person name="De Bekker C."/>
            <person name="Evans H.C."/>
            <person name="Brachmann A."/>
            <person name="Hughes D.P."/>
        </authorList>
    </citation>
    <scope>NUCLEOTIDE SEQUENCE [LARGE SCALE GENOMIC DNA]</scope>
    <source>
        <strain evidence="6 7">Map16</strain>
    </source>
</reference>
<dbReference type="InterPro" id="IPR036770">
    <property type="entry name" value="Ankyrin_rpt-contain_sf"/>
</dbReference>
<dbReference type="AlphaFoldDB" id="A0A2C5YZX2"/>
<comment type="caution">
    <text evidence="6">The sequence shown here is derived from an EMBL/GenBank/DDBJ whole genome shotgun (WGS) entry which is preliminary data.</text>
</comment>
<dbReference type="PROSITE" id="PS50297">
    <property type="entry name" value="ANK_REP_REGION"/>
    <property type="match status" value="1"/>
</dbReference>
<feature type="region of interest" description="Disordered" evidence="4">
    <location>
        <begin position="332"/>
        <end position="367"/>
    </location>
</feature>
<dbReference type="InterPro" id="IPR004045">
    <property type="entry name" value="Glutathione_S-Trfase_N"/>
</dbReference>
<evidence type="ECO:0000256" key="1">
    <source>
        <dbReference type="ARBA" id="ARBA00022737"/>
    </source>
</evidence>
<gene>
    <name evidence="6" type="ORF">CDD80_4178</name>
</gene>
<feature type="compositionally biased region" description="Pro residues" evidence="4">
    <location>
        <begin position="357"/>
        <end position="367"/>
    </location>
</feature>
<dbReference type="SUPFAM" id="SSF52833">
    <property type="entry name" value="Thioredoxin-like"/>
    <property type="match status" value="1"/>
</dbReference>
<evidence type="ECO:0000256" key="2">
    <source>
        <dbReference type="ARBA" id="ARBA00023043"/>
    </source>
</evidence>
<organism evidence="6 7">
    <name type="scientific">Ophiocordyceps camponoti-rufipedis</name>
    <dbReference type="NCBI Taxonomy" id="2004952"/>
    <lineage>
        <taxon>Eukaryota</taxon>
        <taxon>Fungi</taxon>
        <taxon>Dikarya</taxon>
        <taxon>Ascomycota</taxon>
        <taxon>Pezizomycotina</taxon>
        <taxon>Sordariomycetes</taxon>
        <taxon>Hypocreomycetidae</taxon>
        <taxon>Hypocreales</taxon>
        <taxon>Ophiocordycipitaceae</taxon>
        <taxon>Ophiocordyceps</taxon>
    </lineage>
</organism>
<proteinExistence type="predicted"/>
<dbReference type="STRING" id="2004952.A0A2C5YZX2"/>
<sequence length="803" mass="89105">MPPNNPPLSSSTLTLRYFPLRWRAEGARFILLATHAPFTDETPSWPSAQTQQPLSQLPVLIERTPDSSSDYLLSDSVAIEYYLARRAGLVVDSGLRDSAREMELRNQMEDLHIRLAIYIYGAEAGREMAADRFMRLAKSFVDYHEGVLARNGSNGHYFGSRTTYVDISLYLLLLLIRRRHEVDLPGREDVFSKDKAPGINRVYRAVKEDALSRPIIIIVIMQPATRPSPPAFIKPLPSPPPTITHRIMASSPAPSAGRPSLWTRSAERKMTRLYVYTTLPLETIVRVVHWRDPESSPGIDSANRKLRSLLDKEPRWLHPRDESDMCRRLAELSNSPTRTNNDSPSSPISSGSDNSRPGPPSVFPPRVPSGDGSVFIPFLRQTTWLSTSTDCSTGSFRDRLPQYSRPLNRHCLCRDHMDDVISPWLVPEGITTLGHAISESGPTSLEHLTARDSVGNTLLHFIAARCRLDLLSAMLRSGCCQRLLRESNAGGQTFLLVIASTHLRDASRFLEFLILATACGADVHARDVYGRSVFHMLRLARHGPETIRRIALHFPGPAPDSRDAFGLVPTASDPIYHLGPVISSSAPEPDLTIQSHNLHIISRSLDNPSFQDIHGRNALHILATTSLSPASIALRLTNHKRHHPTHQLDSSRPRLQLRHELLLGLLQAGVPPNHYDSAGETPLMAFAAHLPEDDDYKMGPLIIDLLIRHGADVNARNRAGETALHVAVRHGRKLAIRSLVRHGASVHARDARGRSLLDVADAIMAACVSGSQYAHYEACRAWLSGDEGKAIQRPGLLDEWGFA</sequence>
<dbReference type="Gene3D" id="1.20.1050.10">
    <property type="match status" value="1"/>
</dbReference>
<feature type="compositionally biased region" description="Low complexity" evidence="4">
    <location>
        <begin position="340"/>
        <end position="356"/>
    </location>
</feature>
<evidence type="ECO:0000259" key="5">
    <source>
        <dbReference type="PROSITE" id="PS50404"/>
    </source>
</evidence>
<dbReference type="SMART" id="SM00248">
    <property type="entry name" value="ANK"/>
    <property type="match status" value="3"/>
</dbReference>
<evidence type="ECO:0000256" key="4">
    <source>
        <dbReference type="SAM" id="MobiDB-lite"/>
    </source>
</evidence>
<keyword evidence="1" id="KW-0677">Repeat</keyword>
<feature type="repeat" description="ANK" evidence="3">
    <location>
        <begin position="719"/>
        <end position="751"/>
    </location>
</feature>
<dbReference type="Pfam" id="PF14497">
    <property type="entry name" value="GST_C_3"/>
    <property type="match status" value="1"/>
</dbReference>
<feature type="domain" description="GST N-terminal" evidence="5">
    <location>
        <begin position="11"/>
        <end position="91"/>
    </location>
</feature>
<dbReference type="OrthoDB" id="194358at2759"/>
<evidence type="ECO:0000256" key="3">
    <source>
        <dbReference type="PROSITE-ProRule" id="PRU00023"/>
    </source>
</evidence>
<dbReference type="SUPFAM" id="SSF48403">
    <property type="entry name" value="Ankyrin repeat"/>
    <property type="match status" value="1"/>
</dbReference>
<dbReference type="PANTHER" id="PTHR24126:SF14">
    <property type="entry name" value="ANK_REP_REGION DOMAIN-CONTAINING PROTEIN"/>
    <property type="match status" value="1"/>
</dbReference>
<dbReference type="InterPro" id="IPR004046">
    <property type="entry name" value="GST_C"/>
</dbReference>
<name>A0A2C5YZX2_9HYPO</name>
<dbReference type="Pfam" id="PF12796">
    <property type="entry name" value="Ank_2"/>
    <property type="match status" value="1"/>
</dbReference>
<dbReference type="Proteomes" id="UP000226431">
    <property type="component" value="Unassembled WGS sequence"/>
</dbReference>
<keyword evidence="2 3" id="KW-0040">ANK repeat</keyword>
<evidence type="ECO:0000313" key="7">
    <source>
        <dbReference type="Proteomes" id="UP000226431"/>
    </source>
</evidence>
<dbReference type="PANTHER" id="PTHR24126">
    <property type="entry name" value="ANKYRIN REPEAT, PH AND SEC7 DOMAIN CONTAINING PROTEIN SECG-RELATED"/>
    <property type="match status" value="1"/>
</dbReference>
<accession>A0A2C5YZX2</accession>
<dbReference type="PROSITE" id="PS50404">
    <property type="entry name" value="GST_NTER"/>
    <property type="match status" value="1"/>
</dbReference>
<dbReference type="EMBL" id="NJES01000383">
    <property type="protein sequence ID" value="PHH72912.1"/>
    <property type="molecule type" value="Genomic_DNA"/>
</dbReference>
<dbReference type="PROSITE" id="PS50088">
    <property type="entry name" value="ANK_REPEAT"/>
    <property type="match status" value="2"/>
</dbReference>
<feature type="repeat" description="ANK" evidence="3">
    <location>
        <begin position="678"/>
        <end position="718"/>
    </location>
</feature>
<protein>
    <recommendedName>
        <fullName evidence="5">GST N-terminal domain-containing protein</fullName>
    </recommendedName>
</protein>
<dbReference type="InterPro" id="IPR002110">
    <property type="entry name" value="Ankyrin_rpt"/>
</dbReference>